<name>X1I2D5_9ZZZZ</name>
<dbReference type="EMBL" id="BARU01023315">
    <property type="protein sequence ID" value="GAH51723.1"/>
    <property type="molecule type" value="Genomic_DNA"/>
</dbReference>
<proteinExistence type="predicted"/>
<gene>
    <name evidence="2" type="ORF">S03H2_37859</name>
</gene>
<dbReference type="GO" id="GO:0006508">
    <property type="term" value="P:proteolysis"/>
    <property type="evidence" value="ECO:0007669"/>
    <property type="project" value="InterPro"/>
</dbReference>
<dbReference type="SUPFAM" id="SSF82171">
    <property type="entry name" value="DPP6 N-terminal domain-like"/>
    <property type="match status" value="1"/>
</dbReference>
<dbReference type="AlphaFoldDB" id="X1I2D5"/>
<comment type="caution">
    <text evidence="2">The sequence shown here is derived from an EMBL/GenBank/DDBJ whole genome shotgun (WGS) entry which is preliminary data.</text>
</comment>
<evidence type="ECO:0000313" key="2">
    <source>
        <dbReference type="EMBL" id="GAH51723.1"/>
    </source>
</evidence>
<feature type="non-terminal residue" evidence="2">
    <location>
        <position position="237"/>
    </location>
</feature>
<reference evidence="2" key="1">
    <citation type="journal article" date="2014" name="Front. Microbiol.">
        <title>High frequency of phylogenetically diverse reductive dehalogenase-homologous genes in deep subseafloor sedimentary metagenomes.</title>
        <authorList>
            <person name="Kawai M."/>
            <person name="Futagami T."/>
            <person name="Toyoda A."/>
            <person name="Takaki Y."/>
            <person name="Nishi S."/>
            <person name="Hori S."/>
            <person name="Arai W."/>
            <person name="Tsubouchi T."/>
            <person name="Morono Y."/>
            <person name="Uchiyama I."/>
            <person name="Ito T."/>
            <person name="Fujiyama A."/>
            <person name="Inagaki F."/>
            <person name="Takami H."/>
        </authorList>
    </citation>
    <scope>NUCLEOTIDE SEQUENCE</scope>
    <source>
        <strain evidence="2">Expedition CK06-06</strain>
    </source>
</reference>
<dbReference type="InterPro" id="IPR002469">
    <property type="entry name" value="Peptidase_S9B_N"/>
</dbReference>
<dbReference type="Pfam" id="PF00930">
    <property type="entry name" value="DPPIV_N"/>
    <property type="match status" value="1"/>
</dbReference>
<dbReference type="GO" id="GO:0008239">
    <property type="term" value="F:dipeptidyl-peptidase activity"/>
    <property type="evidence" value="ECO:0007669"/>
    <property type="project" value="TreeGrafter"/>
</dbReference>
<dbReference type="InterPro" id="IPR050278">
    <property type="entry name" value="Serine_Prot_S9B/DPPIV"/>
</dbReference>
<evidence type="ECO:0000259" key="1">
    <source>
        <dbReference type="Pfam" id="PF00930"/>
    </source>
</evidence>
<sequence>MKTKLKKIGICFVLLVTAASCAMHKGVEKSGRLPSDAAADYLNLERIFSSDEFEPERFGPARWLKDGSGYTTLEDSEAETGDKDIVRYDPKTGSREIMVPSTRLIPPGESEPLDIDGYRWSPDGKKLLIFTNTKRVWRRNTRGDYWVLDMAPAFSCESKSGGELQKLGGDAEPSTLMFAKFSPNGRRVAYVRERNLYVQNLRNLRIKQLTKDGSDSIINGTSDWVYEEEFGLRDGFR</sequence>
<feature type="domain" description="Dipeptidylpeptidase IV N-terminal" evidence="1">
    <location>
        <begin position="121"/>
        <end position="235"/>
    </location>
</feature>
<organism evidence="2">
    <name type="scientific">marine sediment metagenome</name>
    <dbReference type="NCBI Taxonomy" id="412755"/>
    <lineage>
        <taxon>unclassified sequences</taxon>
        <taxon>metagenomes</taxon>
        <taxon>ecological metagenomes</taxon>
    </lineage>
</organism>
<dbReference type="PANTHER" id="PTHR11731">
    <property type="entry name" value="PROTEASE FAMILY S9B,C DIPEPTIDYL-PEPTIDASE IV-RELATED"/>
    <property type="match status" value="1"/>
</dbReference>
<dbReference type="PANTHER" id="PTHR11731:SF193">
    <property type="entry name" value="DIPEPTIDYL PEPTIDASE 9"/>
    <property type="match status" value="1"/>
</dbReference>
<protein>
    <recommendedName>
        <fullName evidence="1">Dipeptidylpeptidase IV N-terminal domain-containing protein</fullName>
    </recommendedName>
</protein>
<dbReference type="Gene3D" id="2.140.10.30">
    <property type="entry name" value="Dipeptidylpeptidase IV, N-terminal domain"/>
    <property type="match status" value="1"/>
</dbReference>
<dbReference type="PROSITE" id="PS51257">
    <property type="entry name" value="PROKAR_LIPOPROTEIN"/>
    <property type="match status" value="1"/>
</dbReference>
<accession>X1I2D5</accession>